<feature type="region of interest" description="Disordered" evidence="1">
    <location>
        <begin position="18"/>
        <end position="72"/>
    </location>
</feature>
<comment type="caution">
    <text evidence="2">The sequence shown here is derived from an EMBL/GenBank/DDBJ whole genome shotgun (WGS) entry which is preliminary data.</text>
</comment>
<feature type="compositionally biased region" description="Low complexity" evidence="1">
    <location>
        <begin position="38"/>
        <end position="72"/>
    </location>
</feature>
<accession>A0AA40AKH8</accession>
<sequence length="253" mass="26769">MALGAYYEADYRHSEVYGEAHSTNSPDYASSTPTSRWYSTSSETSYYKSSSTYTPSTSTYTPSTSTYTSSTYTPSTEIYYPPTPPVPHPGPNPTCGAVNHITVTVTQRVYPTGYPPLPPGSYCPDGPLPLCKAPPPTTCPDGTAPPCKAPPATCPAGCAVHSNHCDATTAPTCIFPDPRVPNPRAACACRPGYKASAPVADTDTARQWRLDIPGQEHRVWVAEGVACDQLCVVSTGVDSCREVTALPAACAGY</sequence>
<feature type="compositionally biased region" description="Polar residues" evidence="1">
    <location>
        <begin position="21"/>
        <end position="37"/>
    </location>
</feature>
<organism evidence="2 3">
    <name type="scientific">Lasiosphaeria miniovina</name>
    <dbReference type="NCBI Taxonomy" id="1954250"/>
    <lineage>
        <taxon>Eukaryota</taxon>
        <taxon>Fungi</taxon>
        <taxon>Dikarya</taxon>
        <taxon>Ascomycota</taxon>
        <taxon>Pezizomycotina</taxon>
        <taxon>Sordariomycetes</taxon>
        <taxon>Sordariomycetidae</taxon>
        <taxon>Sordariales</taxon>
        <taxon>Lasiosphaeriaceae</taxon>
        <taxon>Lasiosphaeria</taxon>
    </lineage>
</organism>
<evidence type="ECO:0000313" key="3">
    <source>
        <dbReference type="Proteomes" id="UP001172101"/>
    </source>
</evidence>
<evidence type="ECO:0000256" key="1">
    <source>
        <dbReference type="SAM" id="MobiDB-lite"/>
    </source>
</evidence>
<dbReference type="EMBL" id="JAUIRO010000004">
    <property type="protein sequence ID" value="KAK0717521.1"/>
    <property type="molecule type" value="Genomic_DNA"/>
</dbReference>
<evidence type="ECO:0000313" key="2">
    <source>
        <dbReference type="EMBL" id="KAK0717521.1"/>
    </source>
</evidence>
<dbReference type="RefSeq" id="XP_060296314.1">
    <property type="nucleotide sequence ID" value="XM_060445390.1"/>
</dbReference>
<keyword evidence="3" id="KW-1185">Reference proteome</keyword>
<dbReference type="Proteomes" id="UP001172101">
    <property type="component" value="Unassembled WGS sequence"/>
</dbReference>
<proteinExistence type="predicted"/>
<reference evidence="2" key="1">
    <citation type="submission" date="2023-06" db="EMBL/GenBank/DDBJ databases">
        <title>Genome-scale phylogeny and comparative genomics of the fungal order Sordariales.</title>
        <authorList>
            <consortium name="Lawrence Berkeley National Laboratory"/>
            <person name="Hensen N."/>
            <person name="Bonometti L."/>
            <person name="Westerberg I."/>
            <person name="Brannstrom I.O."/>
            <person name="Guillou S."/>
            <person name="Cros-Aarteil S."/>
            <person name="Calhoun S."/>
            <person name="Haridas S."/>
            <person name="Kuo A."/>
            <person name="Mondo S."/>
            <person name="Pangilinan J."/>
            <person name="Riley R."/>
            <person name="LaButti K."/>
            <person name="Andreopoulos B."/>
            <person name="Lipzen A."/>
            <person name="Chen C."/>
            <person name="Yanf M."/>
            <person name="Daum C."/>
            <person name="Ng V."/>
            <person name="Clum A."/>
            <person name="Steindorff A."/>
            <person name="Ohm R."/>
            <person name="Martin F."/>
            <person name="Silar P."/>
            <person name="Natvig D."/>
            <person name="Lalanne C."/>
            <person name="Gautier V."/>
            <person name="Ament-velasquez S.L."/>
            <person name="Kruys A."/>
            <person name="Hutchinson M.I."/>
            <person name="Powell A.J."/>
            <person name="Barry K."/>
            <person name="Miller A.N."/>
            <person name="Grigoriev I.V."/>
            <person name="Debuchy R."/>
            <person name="Gladieux P."/>
            <person name="Thoren M.H."/>
            <person name="Johannesson H."/>
        </authorList>
    </citation>
    <scope>NUCLEOTIDE SEQUENCE</scope>
    <source>
        <strain evidence="2">SMH2392-1A</strain>
    </source>
</reference>
<name>A0AA40AKH8_9PEZI</name>
<dbReference type="AlphaFoldDB" id="A0AA40AKH8"/>
<protein>
    <submittedName>
        <fullName evidence="2">Uncharacterized protein</fullName>
    </submittedName>
</protein>
<dbReference type="GeneID" id="85328660"/>
<gene>
    <name evidence="2" type="ORF">B0T26DRAFT_751565</name>
</gene>